<sequence>MQAEHIPLVHLRGLHVAAASQCCYAIHLTLGQNGGQVFISGGVSAAPHCQERCVGCPAYACQIGAPTRGLTLIGNKQSRLV</sequence>
<evidence type="ECO:0000313" key="2">
    <source>
        <dbReference type="Proteomes" id="UP000324222"/>
    </source>
</evidence>
<organism evidence="1 2">
    <name type="scientific">Portunus trituberculatus</name>
    <name type="common">Swimming crab</name>
    <name type="synonym">Neptunus trituberculatus</name>
    <dbReference type="NCBI Taxonomy" id="210409"/>
    <lineage>
        <taxon>Eukaryota</taxon>
        <taxon>Metazoa</taxon>
        <taxon>Ecdysozoa</taxon>
        <taxon>Arthropoda</taxon>
        <taxon>Crustacea</taxon>
        <taxon>Multicrustacea</taxon>
        <taxon>Malacostraca</taxon>
        <taxon>Eumalacostraca</taxon>
        <taxon>Eucarida</taxon>
        <taxon>Decapoda</taxon>
        <taxon>Pleocyemata</taxon>
        <taxon>Brachyura</taxon>
        <taxon>Eubrachyura</taxon>
        <taxon>Portunoidea</taxon>
        <taxon>Portunidae</taxon>
        <taxon>Portuninae</taxon>
        <taxon>Portunus</taxon>
    </lineage>
</organism>
<keyword evidence="2" id="KW-1185">Reference proteome</keyword>
<evidence type="ECO:0000313" key="1">
    <source>
        <dbReference type="EMBL" id="MPC65886.1"/>
    </source>
</evidence>
<dbReference type="Proteomes" id="UP000324222">
    <property type="component" value="Unassembled WGS sequence"/>
</dbReference>
<reference evidence="1 2" key="1">
    <citation type="submission" date="2019-05" db="EMBL/GenBank/DDBJ databases">
        <title>Another draft genome of Portunus trituberculatus and its Hox gene families provides insights of decapod evolution.</title>
        <authorList>
            <person name="Jeong J.-H."/>
            <person name="Song I."/>
            <person name="Kim S."/>
            <person name="Choi T."/>
            <person name="Kim D."/>
            <person name="Ryu S."/>
            <person name="Kim W."/>
        </authorList>
    </citation>
    <scope>NUCLEOTIDE SEQUENCE [LARGE SCALE GENOMIC DNA]</scope>
    <source>
        <tissue evidence="1">Muscle</tissue>
    </source>
</reference>
<proteinExistence type="predicted"/>
<dbReference type="EMBL" id="VSRR010023968">
    <property type="protein sequence ID" value="MPC65886.1"/>
    <property type="molecule type" value="Genomic_DNA"/>
</dbReference>
<protein>
    <submittedName>
        <fullName evidence="1">Uncharacterized protein</fullName>
    </submittedName>
</protein>
<accession>A0A5B7H7F4</accession>
<comment type="caution">
    <text evidence="1">The sequence shown here is derived from an EMBL/GenBank/DDBJ whole genome shotgun (WGS) entry which is preliminary data.</text>
</comment>
<gene>
    <name evidence="1" type="ORF">E2C01_060024</name>
</gene>
<name>A0A5B7H7F4_PORTR</name>
<dbReference type="AlphaFoldDB" id="A0A5B7H7F4"/>